<sequence>MVDDLTDMVIRPATDDDARAIAEVHVASWRQAYTGVIDEDYLAKLDVSARAAWWSELLDSSNTSTSVWVAENEGRVVGFASMGPSLDEDADRSALQIYTIYLDPSAWGHGIARELMRTVLADVPEGVPVTLWVPAANERARHFYRRHGFSADGVERVEEFGGDQLREMRYRKG</sequence>
<dbReference type="Pfam" id="PF00583">
    <property type="entry name" value="Acetyltransf_1"/>
    <property type="match status" value="1"/>
</dbReference>
<evidence type="ECO:0000313" key="5">
    <source>
        <dbReference type="Proteomes" id="UP000664209"/>
    </source>
</evidence>
<evidence type="ECO:0000256" key="1">
    <source>
        <dbReference type="ARBA" id="ARBA00022679"/>
    </source>
</evidence>
<dbReference type="PROSITE" id="PS51186">
    <property type="entry name" value="GNAT"/>
    <property type="match status" value="1"/>
</dbReference>
<dbReference type="InterPro" id="IPR050832">
    <property type="entry name" value="Bact_Acetyltransf"/>
</dbReference>
<evidence type="ECO:0000256" key="2">
    <source>
        <dbReference type="ARBA" id="ARBA00023315"/>
    </source>
</evidence>
<dbReference type="RefSeq" id="WP_208054365.1">
    <property type="nucleotide sequence ID" value="NZ_JAGEMK010000001.1"/>
</dbReference>
<organism evidence="4 5">
    <name type="scientific">Actinotalea soli</name>
    <dbReference type="NCBI Taxonomy" id="2819234"/>
    <lineage>
        <taxon>Bacteria</taxon>
        <taxon>Bacillati</taxon>
        <taxon>Actinomycetota</taxon>
        <taxon>Actinomycetes</taxon>
        <taxon>Micrococcales</taxon>
        <taxon>Cellulomonadaceae</taxon>
        <taxon>Actinotalea</taxon>
    </lineage>
</organism>
<keyword evidence="2" id="KW-0012">Acyltransferase</keyword>
<dbReference type="SUPFAM" id="SSF55729">
    <property type="entry name" value="Acyl-CoA N-acyltransferases (Nat)"/>
    <property type="match status" value="1"/>
</dbReference>
<keyword evidence="5" id="KW-1185">Reference proteome</keyword>
<dbReference type="InterPro" id="IPR016181">
    <property type="entry name" value="Acyl_CoA_acyltransferase"/>
</dbReference>
<evidence type="ECO:0000259" key="3">
    <source>
        <dbReference type="PROSITE" id="PS51186"/>
    </source>
</evidence>
<dbReference type="InterPro" id="IPR000182">
    <property type="entry name" value="GNAT_dom"/>
</dbReference>
<proteinExistence type="predicted"/>
<dbReference type="Proteomes" id="UP000664209">
    <property type="component" value="Unassembled WGS sequence"/>
</dbReference>
<dbReference type="Gene3D" id="3.40.630.30">
    <property type="match status" value="1"/>
</dbReference>
<name>A0A939LNI7_9CELL</name>
<dbReference type="AlphaFoldDB" id="A0A939LNI7"/>
<keyword evidence="1" id="KW-0808">Transferase</keyword>
<dbReference type="GO" id="GO:0016747">
    <property type="term" value="F:acyltransferase activity, transferring groups other than amino-acyl groups"/>
    <property type="evidence" value="ECO:0007669"/>
    <property type="project" value="InterPro"/>
</dbReference>
<accession>A0A939LNI7</accession>
<dbReference type="CDD" id="cd04301">
    <property type="entry name" value="NAT_SF"/>
    <property type="match status" value="1"/>
</dbReference>
<comment type="caution">
    <text evidence="4">The sequence shown here is derived from an EMBL/GenBank/DDBJ whole genome shotgun (WGS) entry which is preliminary data.</text>
</comment>
<protein>
    <submittedName>
        <fullName evidence="4">GNAT family N-acetyltransferase</fullName>
    </submittedName>
</protein>
<reference evidence="4" key="1">
    <citation type="submission" date="2021-03" db="EMBL/GenBank/DDBJ databases">
        <title>Actinotalea soli sp. nov., isolated from soil.</title>
        <authorList>
            <person name="Ping W."/>
            <person name="Zhang J."/>
        </authorList>
    </citation>
    <scope>NUCLEOTIDE SEQUENCE</scope>
    <source>
        <strain evidence="4">BY-33</strain>
    </source>
</reference>
<dbReference type="PANTHER" id="PTHR43877">
    <property type="entry name" value="AMINOALKYLPHOSPHONATE N-ACETYLTRANSFERASE-RELATED-RELATED"/>
    <property type="match status" value="1"/>
</dbReference>
<feature type="domain" description="N-acetyltransferase" evidence="3">
    <location>
        <begin position="8"/>
        <end position="173"/>
    </location>
</feature>
<dbReference type="EMBL" id="JAGEMK010000001">
    <property type="protein sequence ID" value="MBO1750749.1"/>
    <property type="molecule type" value="Genomic_DNA"/>
</dbReference>
<evidence type="ECO:0000313" key="4">
    <source>
        <dbReference type="EMBL" id="MBO1750749.1"/>
    </source>
</evidence>
<gene>
    <name evidence="4" type="ORF">J4G33_02920</name>
</gene>